<feature type="compositionally biased region" description="Basic and acidic residues" evidence="1">
    <location>
        <begin position="100"/>
        <end position="113"/>
    </location>
</feature>
<reference evidence="2" key="1">
    <citation type="journal article" date="2020" name="Stud. Mycol.">
        <title>101 Dothideomycetes genomes: a test case for predicting lifestyles and emergence of pathogens.</title>
        <authorList>
            <person name="Haridas S."/>
            <person name="Albert R."/>
            <person name="Binder M."/>
            <person name="Bloem J."/>
            <person name="Labutti K."/>
            <person name="Salamov A."/>
            <person name="Andreopoulos B."/>
            <person name="Baker S."/>
            <person name="Barry K."/>
            <person name="Bills G."/>
            <person name="Bluhm B."/>
            <person name="Cannon C."/>
            <person name="Castanera R."/>
            <person name="Culley D."/>
            <person name="Daum C."/>
            <person name="Ezra D."/>
            <person name="Gonzalez J."/>
            <person name="Henrissat B."/>
            <person name="Kuo A."/>
            <person name="Liang C."/>
            <person name="Lipzen A."/>
            <person name="Lutzoni F."/>
            <person name="Magnuson J."/>
            <person name="Mondo S."/>
            <person name="Nolan M."/>
            <person name="Ohm R."/>
            <person name="Pangilinan J."/>
            <person name="Park H.-J."/>
            <person name="Ramirez L."/>
            <person name="Alfaro M."/>
            <person name="Sun H."/>
            <person name="Tritt A."/>
            <person name="Yoshinaga Y."/>
            <person name="Zwiers L.-H."/>
            <person name="Turgeon B."/>
            <person name="Goodwin S."/>
            <person name="Spatafora J."/>
            <person name="Crous P."/>
            <person name="Grigoriev I."/>
        </authorList>
    </citation>
    <scope>NUCLEOTIDE SEQUENCE</scope>
    <source>
        <strain evidence="2">CBS 207.26</strain>
    </source>
</reference>
<keyword evidence="3" id="KW-1185">Reference proteome</keyword>
<feature type="compositionally biased region" description="Polar residues" evidence="1">
    <location>
        <begin position="1"/>
        <end position="24"/>
    </location>
</feature>
<name>A0A6A6ECK4_9PEZI</name>
<organism evidence="2 3">
    <name type="scientific">Zopfia rhizophila CBS 207.26</name>
    <dbReference type="NCBI Taxonomy" id="1314779"/>
    <lineage>
        <taxon>Eukaryota</taxon>
        <taxon>Fungi</taxon>
        <taxon>Dikarya</taxon>
        <taxon>Ascomycota</taxon>
        <taxon>Pezizomycotina</taxon>
        <taxon>Dothideomycetes</taxon>
        <taxon>Dothideomycetes incertae sedis</taxon>
        <taxon>Zopfiaceae</taxon>
        <taxon>Zopfia</taxon>
    </lineage>
</organism>
<sequence length="162" mass="18019">MSSPLISNNPATGSNTGNQTSQGSLPLPTGLNYINPTPNLDPLSWPHDSSPIVTTGLDMPITSPEQRHISTPERIWIRIAELRDEIIADEARHLQKKQYRKEEFSGVGERDEEKGEEEEQLNKWLKDPMRAIANAPDEETREVIKATVGAVIADRAIEKARG</sequence>
<dbReference type="EMBL" id="ML994620">
    <property type="protein sequence ID" value="KAF2189727.1"/>
    <property type="molecule type" value="Genomic_DNA"/>
</dbReference>
<dbReference type="AlphaFoldDB" id="A0A6A6ECK4"/>
<evidence type="ECO:0000313" key="2">
    <source>
        <dbReference type="EMBL" id="KAF2189727.1"/>
    </source>
</evidence>
<feature type="region of interest" description="Disordered" evidence="1">
    <location>
        <begin position="1"/>
        <end position="48"/>
    </location>
</feature>
<protein>
    <submittedName>
        <fullName evidence="2">Uncharacterized protein</fullName>
    </submittedName>
</protein>
<proteinExistence type="predicted"/>
<feature type="region of interest" description="Disordered" evidence="1">
    <location>
        <begin position="97"/>
        <end position="121"/>
    </location>
</feature>
<accession>A0A6A6ECK4</accession>
<gene>
    <name evidence="2" type="ORF">K469DRAFT_683129</name>
</gene>
<dbReference type="Proteomes" id="UP000800200">
    <property type="component" value="Unassembled WGS sequence"/>
</dbReference>
<evidence type="ECO:0000256" key="1">
    <source>
        <dbReference type="SAM" id="MobiDB-lite"/>
    </source>
</evidence>
<evidence type="ECO:0000313" key="3">
    <source>
        <dbReference type="Proteomes" id="UP000800200"/>
    </source>
</evidence>